<evidence type="ECO:0000313" key="2">
    <source>
        <dbReference type="Proteomes" id="UP000238206"/>
    </source>
</evidence>
<dbReference type="EMBL" id="PUIQ01000007">
    <property type="protein sequence ID" value="PQP20054.1"/>
    <property type="molecule type" value="Genomic_DNA"/>
</dbReference>
<accession>A0A2S8IZ28</accession>
<proteinExistence type="predicted"/>
<protein>
    <submittedName>
        <fullName evidence="1">Uncharacterized protein</fullName>
    </submittedName>
</protein>
<evidence type="ECO:0000313" key="1">
    <source>
        <dbReference type="EMBL" id="PQP20054.1"/>
    </source>
</evidence>
<dbReference type="Proteomes" id="UP000238206">
    <property type="component" value="Unassembled WGS sequence"/>
</dbReference>
<sequence length="82" mass="9187">MFFEGAGEPVRVQIRFKLNSDVVCVMDVDLLDVFNGKDRYLVGFGGEYIHRGDSTAIVQAYFRFGGDRCLIEVGLSQGFMGR</sequence>
<organism evidence="1 2">
    <name type="scientific">Burkholderia cepacia</name>
    <name type="common">Pseudomonas cepacia</name>
    <dbReference type="NCBI Taxonomy" id="292"/>
    <lineage>
        <taxon>Bacteria</taxon>
        <taxon>Pseudomonadati</taxon>
        <taxon>Pseudomonadota</taxon>
        <taxon>Betaproteobacteria</taxon>
        <taxon>Burkholderiales</taxon>
        <taxon>Burkholderiaceae</taxon>
        <taxon>Burkholderia</taxon>
        <taxon>Burkholderia cepacia complex</taxon>
    </lineage>
</organism>
<comment type="caution">
    <text evidence="1">The sequence shown here is derived from an EMBL/GenBank/DDBJ whole genome shotgun (WGS) entry which is preliminary data.</text>
</comment>
<gene>
    <name evidence="1" type="ORF">C5615_07190</name>
</gene>
<reference evidence="1 2" key="1">
    <citation type="submission" date="2018-02" db="EMBL/GenBank/DDBJ databases">
        <title>Draft genome sequencing of Burkholderia cepacia Y14-15.</title>
        <authorList>
            <person name="Zheng B.-X."/>
        </authorList>
    </citation>
    <scope>NUCLEOTIDE SEQUENCE [LARGE SCALE GENOMIC DNA]</scope>
    <source>
        <strain evidence="1 2">Y14-15</strain>
    </source>
</reference>
<name>A0A2S8IZ28_BURCE</name>
<dbReference type="AlphaFoldDB" id="A0A2S8IZ28"/>